<evidence type="ECO:0000313" key="2">
    <source>
        <dbReference type="EMBL" id="OYO17431.1"/>
    </source>
</evidence>
<name>A0A255GPD2_9ACTN</name>
<dbReference type="Proteomes" id="UP000215896">
    <property type="component" value="Unassembled WGS sequence"/>
</dbReference>
<dbReference type="EMBL" id="NMVO01000001">
    <property type="protein sequence ID" value="OYO17431.1"/>
    <property type="molecule type" value="Genomic_DNA"/>
</dbReference>
<dbReference type="AlphaFoldDB" id="A0A255GPD2"/>
<comment type="caution">
    <text evidence="2">The sequence shown here is derived from an EMBL/GenBank/DDBJ whole genome shotgun (WGS) entry which is preliminary data.</text>
</comment>
<keyword evidence="3" id="KW-1185">Reference proteome</keyword>
<gene>
    <name evidence="2" type="ORF">CGZ94_00535</name>
</gene>
<dbReference type="InterPro" id="IPR003018">
    <property type="entry name" value="GAF"/>
</dbReference>
<organism evidence="2 3">
    <name type="scientific">Enemella evansiae</name>
    <dbReference type="NCBI Taxonomy" id="2016499"/>
    <lineage>
        <taxon>Bacteria</taxon>
        <taxon>Bacillati</taxon>
        <taxon>Actinomycetota</taxon>
        <taxon>Actinomycetes</taxon>
        <taxon>Propionibacteriales</taxon>
        <taxon>Propionibacteriaceae</taxon>
        <taxon>Enemella</taxon>
    </lineage>
</organism>
<dbReference type="Pfam" id="PF01590">
    <property type="entry name" value="GAF"/>
    <property type="match status" value="1"/>
</dbReference>
<feature type="domain" description="GAF" evidence="1">
    <location>
        <begin position="108"/>
        <end position="219"/>
    </location>
</feature>
<dbReference type="OrthoDB" id="3928741at2"/>
<reference evidence="2 3" key="1">
    <citation type="submission" date="2017-07" db="EMBL/GenBank/DDBJ databases">
        <title>Draft whole genome sequences of clinical Proprionibacteriaceae strains.</title>
        <authorList>
            <person name="Bernier A.-M."/>
            <person name="Bernard K."/>
            <person name="Domingo M.-C."/>
        </authorList>
    </citation>
    <scope>NUCLEOTIDE SEQUENCE [LARGE SCALE GENOMIC DNA]</scope>
    <source>
        <strain evidence="2 3">NML 030167</strain>
    </source>
</reference>
<dbReference type="SUPFAM" id="SSF55781">
    <property type="entry name" value="GAF domain-like"/>
    <property type="match status" value="1"/>
</dbReference>
<protein>
    <submittedName>
        <fullName evidence="2">Diguanylate cyclase</fullName>
    </submittedName>
</protein>
<sequence length="405" mass="44197">MQDRTRRGGAVAPGTDLSLRARELRVLHDAILSGLRPTKAPPVRELVVRSWRRVMATGLAADASNARDPLPLAEVERRRTASALTLVIDELRHVLTSVADASSYLMVVTDADGVVLWREGSTRVRRQADSLGFTEGALWTEQTVGTNAIGTALAEAAPVELFSAEHFAQAQHPWYCSARPIHDPRTGELLGVVDVSGPALTLHPTIRVLVESAVRLAEARLGDLHRERLDRLRRTAEPLLVGARGPLLVVDDLGWVAHQAGLARRDRVQVPQQHHPLAVPGLGICLPERLAEGWLLRPESAEARMSARLIAAERVLEVDSADGPWRAPLTARHVELLRLLAGAPAAGLTAAELSNRVYGDPDHAVTIRAELSRLRRSVGALVESHPYRISRDVRFRIEEGVTPEA</sequence>
<accession>A0A255GPD2</accession>
<evidence type="ECO:0000259" key="1">
    <source>
        <dbReference type="Pfam" id="PF01590"/>
    </source>
</evidence>
<dbReference type="InterPro" id="IPR029016">
    <property type="entry name" value="GAF-like_dom_sf"/>
</dbReference>
<dbReference type="Gene3D" id="3.30.450.40">
    <property type="match status" value="1"/>
</dbReference>
<evidence type="ECO:0000313" key="3">
    <source>
        <dbReference type="Proteomes" id="UP000215896"/>
    </source>
</evidence>
<proteinExistence type="predicted"/>